<dbReference type="InParanoid" id="A0A2P5CS69"/>
<proteinExistence type="predicted"/>
<gene>
    <name evidence="1" type="ORF">TorRG33x02_275360</name>
</gene>
<organism evidence="1 2">
    <name type="scientific">Trema orientale</name>
    <name type="common">Charcoal tree</name>
    <name type="synonym">Celtis orientalis</name>
    <dbReference type="NCBI Taxonomy" id="63057"/>
    <lineage>
        <taxon>Eukaryota</taxon>
        <taxon>Viridiplantae</taxon>
        <taxon>Streptophyta</taxon>
        <taxon>Embryophyta</taxon>
        <taxon>Tracheophyta</taxon>
        <taxon>Spermatophyta</taxon>
        <taxon>Magnoliopsida</taxon>
        <taxon>eudicotyledons</taxon>
        <taxon>Gunneridae</taxon>
        <taxon>Pentapetalae</taxon>
        <taxon>rosids</taxon>
        <taxon>fabids</taxon>
        <taxon>Rosales</taxon>
        <taxon>Cannabaceae</taxon>
        <taxon>Trema</taxon>
    </lineage>
</organism>
<protein>
    <submittedName>
        <fullName evidence="1">Uncharacterized protein</fullName>
    </submittedName>
</protein>
<evidence type="ECO:0000313" key="2">
    <source>
        <dbReference type="Proteomes" id="UP000237000"/>
    </source>
</evidence>
<evidence type="ECO:0000313" key="1">
    <source>
        <dbReference type="EMBL" id="PON63826.1"/>
    </source>
</evidence>
<name>A0A2P5CS69_TREOI</name>
<comment type="caution">
    <text evidence="1">The sequence shown here is derived from an EMBL/GenBank/DDBJ whole genome shotgun (WGS) entry which is preliminary data.</text>
</comment>
<accession>A0A2P5CS69</accession>
<dbReference type="Proteomes" id="UP000237000">
    <property type="component" value="Unassembled WGS sequence"/>
</dbReference>
<keyword evidence="2" id="KW-1185">Reference proteome</keyword>
<dbReference type="EMBL" id="JXTC01000333">
    <property type="protein sequence ID" value="PON63826.1"/>
    <property type="molecule type" value="Genomic_DNA"/>
</dbReference>
<dbReference type="AlphaFoldDB" id="A0A2P5CS69"/>
<reference evidence="2" key="1">
    <citation type="submission" date="2016-06" db="EMBL/GenBank/DDBJ databases">
        <title>Parallel loss of symbiosis genes in relatives of nitrogen-fixing non-legume Parasponia.</title>
        <authorList>
            <person name="Van Velzen R."/>
            <person name="Holmer R."/>
            <person name="Bu F."/>
            <person name="Rutten L."/>
            <person name="Van Zeijl A."/>
            <person name="Liu W."/>
            <person name="Santuari L."/>
            <person name="Cao Q."/>
            <person name="Sharma T."/>
            <person name="Shen D."/>
            <person name="Roswanjaya Y."/>
            <person name="Wardhani T."/>
            <person name="Kalhor M.S."/>
            <person name="Jansen J."/>
            <person name="Van den Hoogen J."/>
            <person name="Gungor B."/>
            <person name="Hartog M."/>
            <person name="Hontelez J."/>
            <person name="Verver J."/>
            <person name="Yang W.-C."/>
            <person name="Schijlen E."/>
            <person name="Repin R."/>
            <person name="Schilthuizen M."/>
            <person name="Schranz E."/>
            <person name="Heidstra R."/>
            <person name="Miyata K."/>
            <person name="Fedorova E."/>
            <person name="Kohlen W."/>
            <person name="Bisseling T."/>
            <person name="Smit S."/>
            <person name="Geurts R."/>
        </authorList>
    </citation>
    <scope>NUCLEOTIDE SEQUENCE [LARGE SCALE GENOMIC DNA]</scope>
    <source>
        <strain evidence="2">cv. RG33-2</strain>
    </source>
</reference>
<sequence length="81" mass="9354">MAFASNYRQVLFVVVHDHYKRVFYESPQERTIKRTDLLIPSLEILSRNDLPTQGLTVQLQMSCPSLSQLPRIVSSDFVTDI</sequence>